<dbReference type="PANTHER" id="PTHR32552">
    <property type="entry name" value="FERRICHROME IRON RECEPTOR-RELATED"/>
    <property type="match status" value="1"/>
</dbReference>
<keyword evidence="6" id="KW-0798">TonB box</keyword>
<dbReference type="RefSeq" id="WP_243305725.1">
    <property type="nucleotide sequence ID" value="NZ_JALGBI010000001.1"/>
</dbReference>
<keyword evidence="3 10" id="KW-0813">Transport</keyword>
<feature type="domain" description="TonB-dependent receptor plug" evidence="11">
    <location>
        <begin position="51"/>
        <end position="149"/>
    </location>
</feature>
<comment type="caution">
    <text evidence="12">The sequence shown here is derived from an EMBL/GenBank/DDBJ whole genome shotgun (WGS) entry which is preliminary data.</text>
</comment>
<gene>
    <name evidence="12" type="ORF">MMF98_07880</name>
</gene>
<keyword evidence="8 12" id="KW-0675">Receptor</keyword>
<dbReference type="Gene3D" id="2.170.130.10">
    <property type="entry name" value="TonB-dependent receptor, plug domain"/>
    <property type="match status" value="1"/>
</dbReference>
<keyword evidence="13" id="KW-1185">Reference proteome</keyword>
<dbReference type="EMBL" id="JALGBI010000001">
    <property type="protein sequence ID" value="MCJ0763124.1"/>
    <property type="molecule type" value="Genomic_DNA"/>
</dbReference>
<dbReference type="InterPro" id="IPR010105">
    <property type="entry name" value="TonB_sidphr_rcpt"/>
</dbReference>
<proteinExistence type="inferred from homology"/>
<dbReference type="PANTHER" id="PTHR32552:SF83">
    <property type="entry name" value="BLR3904 PROTEIN"/>
    <property type="match status" value="1"/>
</dbReference>
<evidence type="ECO:0000259" key="11">
    <source>
        <dbReference type="Pfam" id="PF07715"/>
    </source>
</evidence>
<evidence type="ECO:0000256" key="6">
    <source>
        <dbReference type="ARBA" id="ARBA00023077"/>
    </source>
</evidence>
<protein>
    <submittedName>
        <fullName evidence="12">TonB-dependent siderophore receptor</fullName>
    </submittedName>
</protein>
<dbReference type="Proteomes" id="UP001139447">
    <property type="component" value="Unassembled WGS sequence"/>
</dbReference>
<dbReference type="CDD" id="cd01347">
    <property type="entry name" value="ligand_gated_channel"/>
    <property type="match status" value="1"/>
</dbReference>
<dbReference type="InterPro" id="IPR012910">
    <property type="entry name" value="Plug_dom"/>
</dbReference>
<dbReference type="GO" id="GO:0038023">
    <property type="term" value="F:signaling receptor activity"/>
    <property type="evidence" value="ECO:0007669"/>
    <property type="project" value="InterPro"/>
</dbReference>
<sequence>MQRSLAATLFIASTGWAQTAPPPQGALKPVTISERSAAPQADVSGFGDLPARDLPLSTTVVDQEQMQAAGVRHLSDLTRIDPSTTDSYNSAGYWDFLTIRGFTLDNRYNYRREGLPISAETSIPLDNKERVELLKGTSGIQSGTSAPGGLVNYLVKRPTDRDLRVVRLEYGERGSLLTAADLGGRFGQDARFGYRFNVAHEELRPELRSANGSRDLLSLATDWRLTPDSVLQAEFEWSRKSQPSQAAFSLLGNRLPAVPDPRINLNNQPWTQPVVFGALTGTLRFDQALSRDWRWSAQLGTQRLKTDDREAFPYGCSAEGNYDRYCSDGTYDVYDFRSEGERRRFNAAKLQLQGSVSTGAFKHDLSFGLLRSTVTERYNLQAYNRTDALGSAPGTEDGIGNINGTLFTQPSPALTGQNTNRDERSTELFAFDSISWNAWRGWLGLRHTQMQRASVRTDGSQPVDYAQSFTTPWLALSYQIADKVLYVSAGEGVESRVTPNLPTYLYAGQPLPAVKSRQMEAGIRGGNERLGWGLALFEIRRPAVTDDGVNFQTDGEARHRGLEGQVSYAQGPWRLGAGAMLLNARREGSMLDPTLNGLKPVNVPSSTLRASAAYRLASIPALELDTRLTREGPRAVLQDNSIMLPAWTRWDAGATWRTKSGGTDLTFRLAIDNLTDKRYWREAPLQFGHYYLYPGAPRTLRISVQASL</sequence>
<dbReference type="SUPFAM" id="SSF56935">
    <property type="entry name" value="Porins"/>
    <property type="match status" value="1"/>
</dbReference>
<reference evidence="12" key="1">
    <citation type="submission" date="2022-03" db="EMBL/GenBank/DDBJ databases">
        <authorList>
            <person name="Woo C.Y."/>
        </authorList>
    </citation>
    <scope>NUCLEOTIDE SEQUENCE</scope>
    <source>
        <strain evidence="12">CYS-02</strain>
    </source>
</reference>
<evidence type="ECO:0000256" key="5">
    <source>
        <dbReference type="ARBA" id="ARBA00022692"/>
    </source>
</evidence>
<dbReference type="InterPro" id="IPR036942">
    <property type="entry name" value="Beta-barrel_TonB_sf"/>
</dbReference>
<comment type="similarity">
    <text evidence="2 10">Belongs to the TonB-dependent receptor family.</text>
</comment>
<evidence type="ECO:0000256" key="9">
    <source>
        <dbReference type="ARBA" id="ARBA00023237"/>
    </source>
</evidence>
<evidence type="ECO:0000256" key="2">
    <source>
        <dbReference type="ARBA" id="ARBA00009810"/>
    </source>
</evidence>
<evidence type="ECO:0000313" key="13">
    <source>
        <dbReference type="Proteomes" id="UP001139447"/>
    </source>
</evidence>
<dbReference type="GO" id="GO:0015344">
    <property type="term" value="F:siderophore uptake transmembrane transporter activity"/>
    <property type="evidence" value="ECO:0007669"/>
    <property type="project" value="TreeGrafter"/>
</dbReference>
<evidence type="ECO:0000313" key="12">
    <source>
        <dbReference type="EMBL" id="MCJ0763124.1"/>
    </source>
</evidence>
<comment type="subcellular location">
    <subcellularLocation>
        <location evidence="1 10">Cell outer membrane</location>
        <topology evidence="1 10">Multi-pass membrane protein</topology>
    </subcellularLocation>
</comment>
<dbReference type="Pfam" id="PF07715">
    <property type="entry name" value="Plug"/>
    <property type="match status" value="1"/>
</dbReference>
<dbReference type="InterPro" id="IPR037066">
    <property type="entry name" value="Plug_dom_sf"/>
</dbReference>
<dbReference type="NCBIfam" id="TIGR01783">
    <property type="entry name" value="TonB-siderophor"/>
    <property type="match status" value="1"/>
</dbReference>
<keyword evidence="5 10" id="KW-0812">Transmembrane</keyword>
<dbReference type="AlphaFoldDB" id="A0A9X1VW41"/>
<organism evidence="12 13">
    <name type="scientific">Variovorax terrae</name>
    <dbReference type="NCBI Taxonomy" id="2923278"/>
    <lineage>
        <taxon>Bacteria</taxon>
        <taxon>Pseudomonadati</taxon>
        <taxon>Pseudomonadota</taxon>
        <taxon>Betaproteobacteria</taxon>
        <taxon>Burkholderiales</taxon>
        <taxon>Comamonadaceae</taxon>
        <taxon>Variovorax</taxon>
    </lineage>
</organism>
<evidence type="ECO:0000256" key="7">
    <source>
        <dbReference type="ARBA" id="ARBA00023136"/>
    </source>
</evidence>
<name>A0A9X1VW41_9BURK</name>
<dbReference type="GO" id="GO:0009279">
    <property type="term" value="C:cell outer membrane"/>
    <property type="evidence" value="ECO:0007669"/>
    <property type="project" value="UniProtKB-SubCell"/>
</dbReference>
<evidence type="ECO:0000256" key="1">
    <source>
        <dbReference type="ARBA" id="ARBA00004571"/>
    </source>
</evidence>
<keyword evidence="9 10" id="KW-0998">Cell outer membrane</keyword>
<dbReference type="Gene3D" id="2.40.170.20">
    <property type="entry name" value="TonB-dependent receptor, beta-barrel domain"/>
    <property type="match status" value="1"/>
</dbReference>
<keyword evidence="7 10" id="KW-0472">Membrane</keyword>
<evidence type="ECO:0000256" key="8">
    <source>
        <dbReference type="ARBA" id="ARBA00023170"/>
    </source>
</evidence>
<dbReference type="PROSITE" id="PS52016">
    <property type="entry name" value="TONB_DEPENDENT_REC_3"/>
    <property type="match status" value="1"/>
</dbReference>
<evidence type="ECO:0000256" key="10">
    <source>
        <dbReference type="PROSITE-ProRule" id="PRU01360"/>
    </source>
</evidence>
<keyword evidence="4 10" id="KW-1134">Transmembrane beta strand</keyword>
<evidence type="ECO:0000256" key="3">
    <source>
        <dbReference type="ARBA" id="ARBA00022448"/>
    </source>
</evidence>
<dbReference type="InterPro" id="IPR039426">
    <property type="entry name" value="TonB-dep_rcpt-like"/>
</dbReference>
<evidence type="ECO:0000256" key="4">
    <source>
        <dbReference type="ARBA" id="ARBA00022452"/>
    </source>
</evidence>
<dbReference type="GO" id="GO:0015891">
    <property type="term" value="P:siderophore transport"/>
    <property type="evidence" value="ECO:0007669"/>
    <property type="project" value="InterPro"/>
</dbReference>
<accession>A0A9X1VW41</accession>